<gene>
    <name evidence="4" type="ORF">D9757_014383</name>
    <name evidence="5" type="ORF">D9757_014474</name>
</gene>
<feature type="compositionally biased region" description="Polar residues" evidence="1">
    <location>
        <begin position="522"/>
        <end position="539"/>
    </location>
</feature>
<dbReference type="AlphaFoldDB" id="A0A8H5CZP2"/>
<dbReference type="PANTHER" id="PTHR31987">
    <property type="entry name" value="GLUTAMINASE A-RELATED"/>
    <property type="match status" value="1"/>
</dbReference>
<dbReference type="Pfam" id="PF16335">
    <property type="entry name" value="GtaA_6_Hairpin"/>
    <property type="match status" value="1"/>
</dbReference>
<reference evidence="4 6" key="1">
    <citation type="journal article" date="2020" name="ISME J.">
        <title>Uncovering the hidden diversity of litter-decomposition mechanisms in mushroom-forming fungi.</title>
        <authorList>
            <person name="Floudas D."/>
            <person name="Bentzer J."/>
            <person name="Ahren D."/>
            <person name="Johansson T."/>
            <person name="Persson P."/>
            <person name="Tunlid A."/>
        </authorList>
    </citation>
    <scope>NUCLEOTIDE SEQUENCE [LARGE SCALE GENOMIC DNA]</scope>
    <source>
        <strain evidence="4 6">CBS 406.79</strain>
    </source>
</reference>
<sequence>MFETLAEIEILGLEESSNPFTSCEEYKQIAGIILVNTGNSPVDLTVHFTESSVLEVHPARSICHHSSSIHQTNPVEILYAALPSILYINASWAGYLLEPLLAYQSSPLYSPEFAAKDLGNRFPYAEGNNATAALDGIEDVGDMVIMVWAHARFSGDGGLLGRYILYIFELELLPTASDSLSADGLTSPNQTNLAIKGILAIRTMAEISTTVGELDDGQKYGSLAASLVSQWETLAGSSGHLTSTYEVTSSWGLMYNLYYDKPFGFGLVSDRQTTWYSNALSAAPAFGFAFDTNENTNEASVAKSHWTLLTAGTVTDNGTRNSLVSQVRGAIANSKSFTVFPTTYGTSDASVIGGAASLPKRTVSATSLGSGKKSSNNARAIAGGVVGGLAALALLSLGILFYRRHLRIGKGGVKHSDEKSPDFSMMFRPRKKHRTSNSVSQELMDGYRIKAYPSTPEFTTSPHVHIATGPTPTHQRPSPGGDITPYDITNRGGEREDGSGQQRPRMGPLPAKITSGARAPRSESSTRVGGRTPSVSETGLSAIAAELRGQVENLRREMDEMRMQTQYEPPPEYE</sequence>
<dbReference type="Proteomes" id="UP000518752">
    <property type="component" value="Unassembled WGS sequence"/>
</dbReference>
<dbReference type="EMBL" id="JAACJN010000290">
    <property type="protein sequence ID" value="KAF5350942.1"/>
    <property type="molecule type" value="Genomic_DNA"/>
</dbReference>
<feature type="domain" description="Glutaminase A central" evidence="3">
    <location>
        <begin position="66"/>
        <end position="353"/>
    </location>
</feature>
<evidence type="ECO:0000313" key="5">
    <source>
        <dbReference type="EMBL" id="KAF5362678.1"/>
    </source>
</evidence>
<dbReference type="InterPro" id="IPR032514">
    <property type="entry name" value="GtaA_central"/>
</dbReference>
<evidence type="ECO:0000256" key="2">
    <source>
        <dbReference type="SAM" id="Phobius"/>
    </source>
</evidence>
<dbReference type="EMBL" id="JAACJN010000201">
    <property type="protein sequence ID" value="KAF5362678.1"/>
    <property type="molecule type" value="Genomic_DNA"/>
</dbReference>
<evidence type="ECO:0000313" key="6">
    <source>
        <dbReference type="Proteomes" id="UP000518752"/>
    </source>
</evidence>
<protein>
    <recommendedName>
        <fullName evidence="3">Glutaminase A central domain-containing protein</fullName>
    </recommendedName>
</protein>
<dbReference type="InterPro" id="IPR052743">
    <property type="entry name" value="Glutaminase_GtaA"/>
</dbReference>
<evidence type="ECO:0000259" key="3">
    <source>
        <dbReference type="Pfam" id="PF16335"/>
    </source>
</evidence>
<dbReference type="OrthoDB" id="3918848at2759"/>
<keyword evidence="6" id="KW-1185">Reference proteome</keyword>
<name>A0A8H5CZP2_9AGAR</name>
<feature type="transmembrane region" description="Helical" evidence="2">
    <location>
        <begin position="380"/>
        <end position="402"/>
    </location>
</feature>
<comment type="caution">
    <text evidence="4">The sequence shown here is derived from an EMBL/GenBank/DDBJ whole genome shotgun (WGS) entry which is preliminary data.</text>
</comment>
<keyword evidence="2" id="KW-1133">Transmembrane helix</keyword>
<keyword evidence="2" id="KW-0812">Transmembrane</keyword>
<evidence type="ECO:0000313" key="4">
    <source>
        <dbReference type="EMBL" id="KAF5350942.1"/>
    </source>
</evidence>
<feature type="region of interest" description="Disordered" evidence="1">
    <location>
        <begin position="453"/>
        <end position="541"/>
    </location>
</feature>
<dbReference type="PANTHER" id="PTHR31987:SF1">
    <property type="entry name" value="GLUTAMINASE A"/>
    <property type="match status" value="1"/>
</dbReference>
<evidence type="ECO:0000256" key="1">
    <source>
        <dbReference type="SAM" id="MobiDB-lite"/>
    </source>
</evidence>
<accession>A0A8H5CZP2</accession>
<keyword evidence="2" id="KW-0472">Membrane</keyword>
<proteinExistence type="predicted"/>
<organism evidence="4 6">
    <name type="scientific">Collybiopsis confluens</name>
    <dbReference type="NCBI Taxonomy" id="2823264"/>
    <lineage>
        <taxon>Eukaryota</taxon>
        <taxon>Fungi</taxon>
        <taxon>Dikarya</taxon>
        <taxon>Basidiomycota</taxon>
        <taxon>Agaricomycotina</taxon>
        <taxon>Agaricomycetes</taxon>
        <taxon>Agaricomycetidae</taxon>
        <taxon>Agaricales</taxon>
        <taxon>Marasmiineae</taxon>
        <taxon>Omphalotaceae</taxon>
        <taxon>Collybiopsis</taxon>
    </lineage>
</organism>